<feature type="domain" description="DUF402" evidence="2">
    <location>
        <begin position="33"/>
        <end position="150"/>
    </location>
</feature>
<protein>
    <submittedName>
        <fullName evidence="3">DUF402 domain-containing protein</fullName>
    </submittedName>
</protein>
<dbReference type="InterPro" id="IPR007295">
    <property type="entry name" value="DUF402"/>
</dbReference>
<dbReference type="EMBL" id="JAAGOB010000005">
    <property type="protein sequence ID" value="NED95985.1"/>
    <property type="molecule type" value="Genomic_DNA"/>
</dbReference>
<dbReference type="RefSeq" id="WP_163818733.1">
    <property type="nucleotide sequence ID" value="NZ_JAAGOB010000005.1"/>
</dbReference>
<dbReference type="InterPro" id="IPR050212">
    <property type="entry name" value="Ntdp-like"/>
</dbReference>
<dbReference type="PANTHER" id="PTHR39159:SF1">
    <property type="entry name" value="UPF0374 PROTEIN YGAC"/>
    <property type="match status" value="1"/>
</dbReference>
<dbReference type="GO" id="GO:0016787">
    <property type="term" value="F:hydrolase activity"/>
    <property type="evidence" value="ECO:0007669"/>
    <property type="project" value="UniProtKB-KW"/>
</dbReference>
<dbReference type="Gene3D" id="2.40.380.10">
    <property type="entry name" value="FomD-like"/>
    <property type="match status" value="1"/>
</dbReference>
<keyword evidence="4" id="KW-1185">Reference proteome</keyword>
<evidence type="ECO:0000313" key="4">
    <source>
        <dbReference type="Proteomes" id="UP000469185"/>
    </source>
</evidence>
<dbReference type="SUPFAM" id="SSF159234">
    <property type="entry name" value="FomD-like"/>
    <property type="match status" value="1"/>
</dbReference>
<dbReference type="InterPro" id="IPR035930">
    <property type="entry name" value="FomD-like_sf"/>
</dbReference>
<gene>
    <name evidence="3" type="ORF">G1H11_11760</name>
</gene>
<evidence type="ECO:0000313" key="3">
    <source>
        <dbReference type="EMBL" id="NED95985.1"/>
    </source>
</evidence>
<reference evidence="3 4" key="1">
    <citation type="submission" date="2020-02" db="EMBL/GenBank/DDBJ databases">
        <authorList>
            <person name="Li X.-J."/>
            <person name="Feng X.-M."/>
        </authorList>
    </citation>
    <scope>NUCLEOTIDE SEQUENCE [LARGE SCALE GENOMIC DNA]</scope>
    <source>
        <strain evidence="3 4">CGMCC 4.7225</strain>
    </source>
</reference>
<sequence length="167" mass="18443">MLDIGASITVKLVKAPRPNTSYRGVVDSDDGTHIVIRAPWSGTPAKELAGVSFGPGDTFVEHYWRDRWYAIKEVYGDDGALKGWYCDVTRPARVEAGAVVVADLYLDLWMSADGSTILRLDEDQFAASGFTQRDPAAAAHARRALDELERIARTSGFSMLHRPLHDH</sequence>
<proteinExistence type="predicted"/>
<dbReference type="Proteomes" id="UP000469185">
    <property type="component" value="Unassembled WGS sequence"/>
</dbReference>
<comment type="caution">
    <text evidence="3">The sequence shown here is derived from an EMBL/GenBank/DDBJ whole genome shotgun (WGS) entry which is preliminary data.</text>
</comment>
<evidence type="ECO:0000259" key="2">
    <source>
        <dbReference type="Pfam" id="PF04167"/>
    </source>
</evidence>
<organism evidence="3 4">
    <name type="scientific">Phytoactinopolyspora alkaliphila</name>
    <dbReference type="NCBI Taxonomy" id="1783498"/>
    <lineage>
        <taxon>Bacteria</taxon>
        <taxon>Bacillati</taxon>
        <taxon>Actinomycetota</taxon>
        <taxon>Actinomycetes</taxon>
        <taxon>Jiangellales</taxon>
        <taxon>Jiangellaceae</taxon>
        <taxon>Phytoactinopolyspora</taxon>
    </lineage>
</organism>
<dbReference type="Pfam" id="PF04167">
    <property type="entry name" value="DUF402"/>
    <property type="match status" value="1"/>
</dbReference>
<name>A0A6N9YLZ6_9ACTN</name>
<keyword evidence="1" id="KW-0378">Hydrolase</keyword>
<evidence type="ECO:0000256" key="1">
    <source>
        <dbReference type="ARBA" id="ARBA00022801"/>
    </source>
</evidence>
<accession>A0A6N9YLZ6</accession>
<dbReference type="PANTHER" id="PTHR39159">
    <property type="match status" value="1"/>
</dbReference>
<dbReference type="AlphaFoldDB" id="A0A6N9YLZ6"/>